<evidence type="ECO:0000256" key="4">
    <source>
        <dbReference type="ARBA" id="ARBA00023125"/>
    </source>
</evidence>
<evidence type="ECO:0000256" key="6">
    <source>
        <dbReference type="PROSITE-ProRule" id="PRU00169"/>
    </source>
</evidence>
<evidence type="ECO:0000256" key="2">
    <source>
        <dbReference type="ARBA" id="ARBA00023012"/>
    </source>
</evidence>
<gene>
    <name evidence="10" type="ORF">CCV52592_0851</name>
</gene>
<feature type="domain" description="Response regulatory" evidence="8">
    <location>
        <begin position="13"/>
        <end position="127"/>
    </location>
</feature>
<name>A7GWD3_CAMC5</name>
<keyword evidence="2" id="KW-0902">Two-component regulatory system</keyword>
<keyword evidence="4 7" id="KW-0238">DNA-binding</keyword>
<evidence type="ECO:0000256" key="7">
    <source>
        <dbReference type="PROSITE-ProRule" id="PRU01091"/>
    </source>
</evidence>
<keyword evidence="1 6" id="KW-0597">Phosphoprotein</keyword>
<dbReference type="OrthoDB" id="5348699at2"/>
<sequence>MDNKIFENLKDTNVLFVEDDENLKNIVKSLIAPYINEIYTAGNGEEGLELFNANKIDLIISDINMAHMSGISMAQEIRKIDPAVPIIFITAYDTDENLYNSISLKSSGFLKKPFDRRQLMISMLMAITNSQNLAKNTIDLKNGFIYDMNARILYKDGDVVVLTRTEQRFLYLLIKNIGRVVSFDAIESYVWNEKFASLDTIRNFINRIRSKIYPELIKNISGIGYKIDID</sequence>
<evidence type="ECO:0000256" key="1">
    <source>
        <dbReference type="ARBA" id="ARBA00022553"/>
    </source>
</evidence>
<evidence type="ECO:0000313" key="11">
    <source>
        <dbReference type="Proteomes" id="UP000006380"/>
    </source>
</evidence>
<feature type="modified residue" description="4-aspartylphosphate" evidence="6">
    <location>
        <position position="62"/>
    </location>
</feature>
<dbReference type="Gene3D" id="3.40.50.2300">
    <property type="match status" value="1"/>
</dbReference>
<evidence type="ECO:0000259" key="9">
    <source>
        <dbReference type="PROSITE" id="PS51755"/>
    </source>
</evidence>
<dbReference type="GO" id="GO:0006355">
    <property type="term" value="P:regulation of DNA-templated transcription"/>
    <property type="evidence" value="ECO:0007669"/>
    <property type="project" value="InterPro"/>
</dbReference>
<dbReference type="RefSeq" id="WP_011991771.1">
    <property type="nucleotide sequence ID" value="NC_009715.2"/>
</dbReference>
<evidence type="ECO:0000313" key="10">
    <source>
        <dbReference type="EMBL" id="EAU01129.1"/>
    </source>
</evidence>
<dbReference type="GO" id="GO:0000156">
    <property type="term" value="F:phosphorelay response regulator activity"/>
    <property type="evidence" value="ECO:0007669"/>
    <property type="project" value="TreeGrafter"/>
</dbReference>
<keyword evidence="3" id="KW-0805">Transcription regulation</keyword>
<reference evidence="10" key="1">
    <citation type="submission" date="2016-07" db="EMBL/GenBank/DDBJ databases">
        <title>Comparative genomics of the Campylobacter concisus group.</title>
        <authorList>
            <person name="Miller W.G."/>
            <person name="Yee E."/>
            <person name="Chapman M.H."/>
            <person name="Huynh S."/>
            <person name="Bono J.L."/>
            <person name="On S.L.W."/>
            <person name="StLeger J."/>
            <person name="Foster G."/>
            <person name="Parker C.T."/>
        </authorList>
    </citation>
    <scope>NUCLEOTIDE SEQUENCE</scope>
    <source>
        <strain evidence="10">525.92</strain>
    </source>
</reference>
<accession>A7GWD3</accession>
<dbReference type="KEGG" id="ccv:CCV52592_0851"/>
<dbReference type="SUPFAM" id="SSF52172">
    <property type="entry name" value="CheY-like"/>
    <property type="match status" value="1"/>
</dbReference>
<dbReference type="InterPro" id="IPR001789">
    <property type="entry name" value="Sig_transdc_resp-reg_receiver"/>
</dbReference>
<evidence type="ECO:0000256" key="3">
    <source>
        <dbReference type="ARBA" id="ARBA00023015"/>
    </source>
</evidence>
<dbReference type="AlphaFoldDB" id="A7GWD3"/>
<evidence type="ECO:0000256" key="5">
    <source>
        <dbReference type="ARBA" id="ARBA00023163"/>
    </source>
</evidence>
<dbReference type="PROSITE" id="PS51755">
    <property type="entry name" value="OMPR_PHOB"/>
    <property type="match status" value="1"/>
</dbReference>
<keyword evidence="11" id="KW-1185">Reference proteome</keyword>
<dbReference type="GO" id="GO:0005829">
    <property type="term" value="C:cytosol"/>
    <property type="evidence" value="ECO:0007669"/>
    <property type="project" value="TreeGrafter"/>
</dbReference>
<dbReference type="PANTHER" id="PTHR48111">
    <property type="entry name" value="REGULATOR OF RPOS"/>
    <property type="match status" value="1"/>
</dbReference>
<dbReference type="GO" id="GO:0032993">
    <property type="term" value="C:protein-DNA complex"/>
    <property type="evidence" value="ECO:0007669"/>
    <property type="project" value="TreeGrafter"/>
</dbReference>
<dbReference type="GO" id="GO:0000976">
    <property type="term" value="F:transcription cis-regulatory region binding"/>
    <property type="evidence" value="ECO:0007669"/>
    <property type="project" value="TreeGrafter"/>
</dbReference>
<dbReference type="Gene3D" id="1.10.10.10">
    <property type="entry name" value="Winged helix-like DNA-binding domain superfamily/Winged helix DNA-binding domain"/>
    <property type="match status" value="1"/>
</dbReference>
<dbReference type="HOGENOM" id="CLU_000445_30_3_7"/>
<protein>
    <submittedName>
        <fullName evidence="10">Two-component system response regulator</fullName>
    </submittedName>
</protein>
<dbReference type="InterPro" id="IPR039420">
    <property type="entry name" value="WalR-like"/>
</dbReference>
<dbReference type="InterPro" id="IPR036388">
    <property type="entry name" value="WH-like_DNA-bd_sf"/>
</dbReference>
<feature type="DNA-binding region" description="OmpR/PhoB-type" evidence="7">
    <location>
        <begin position="135"/>
        <end position="229"/>
    </location>
</feature>
<dbReference type="Pfam" id="PF00486">
    <property type="entry name" value="Trans_reg_C"/>
    <property type="match status" value="1"/>
</dbReference>
<feature type="domain" description="OmpR/PhoB-type" evidence="9">
    <location>
        <begin position="135"/>
        <end position="229"/>
    </location>
</feature>
<dbReference type="SMART" id="SM00448">
    <property type="entry name" value="REC"/>
    <property type="match status" value="1"/>
</dbReference>
<dbReference type="PROSITE" id="PS50110">
    <property type="entry name" value="RESPONSE_REGULATORY"/>
    <property type="match status" value="1"/>
</dbReference>
<dbReference type="SMART" id="SM00862">
    <property type="entry name" value="Trans_reg_C"/>
    <property type="match status" value="1"/>
</dbReference>
<dbReference type="CDD" id="cd00383">
    <property type="entry name" value="trans_reg_C"/>
    <property type="match status" value="1"/>
</dbReference>
<dbReference type="Proteomes" id="UP000006380">
    <property type="component" value="Chromosome"/>
</dbReference>
<evidence type="ECO:0000259" key="8">
    <source>
        <dbReference type="PROSITE" id="PS50110"/>
    </source>
</evidence>
<dbReference type="InterPro" id="IPR011006">
    <property type="entry name" value="CheY-like_superfamily"/>
</dbReference>
<dbReference type="PANTHER" id="PTHR48111:SF1">
    <property type="entry name" value="TWO-COMPONENT RESPONSE REGULATOR ORR33"/>
    <property type="match status" value="1"/>
</dbReference>
<proteinExistence type="predicted"/>
<dbReference type="STRING" id="360105.CCV52592_0851"/>
<dbReference type="EMBL" id="CP000767">
    <property type="protein sequence ID" value="EAU01129.1"/>
    <property type="molecule type" value="Genomic_DNA"/>
</dbReference>
<organism evidence="10 11">
    <name type="scientific">Campylobacter curvus (strain 525.92)</name>
    <dbReference type="NCBI Taxonomy" id="360105"/>
    <lineage>
        <taxon>Bacteria</taxon>
        <taxon>Pseudomonadati</taxon>
        <taxon>Campylobacterota</taxon>
        <taxon>Epsilonproteobacteria</taxon>
        <taxon>Campylobacterales</taxon>
        <taxon>Campylobacteraceae</taxon>
        <taxon>Campylobacter</taxon>
    </lineage>
</organism>
<dbReference type="CDD" id="cd00156">
    <property type="entry name" value="REC"/>
    <property type="match status" value="1"/>
</dbReference>
<keyword evidence="5" id="KW-0804">Transcription</keyword>
<dbReference type="InterPro" id="IPR001867">
    <property type="entry name" value="OmpR/PhoB-type_DNA-bd"/>
</dbReference>
<dbReference type="Pfam" id="PF00072">
    <property type="entry name" value="Response_reg"/>
    <property type="match status" value="1"/>
</dbReference>